<reference evidence="2" key="1">
    <citation type="journal article" date="2023" name="Plant J.">
        <title>The genome of the king protea, Protea cynaroides.</title>
        <authorList>
            <person name="Chang J."/>
            <person name="Duong T.A."/>
            <person name="Schoeman C."/>
            <person name="Ma X."/>
            <person name="Roodt D."/>
            <person name="Barker N."/>
            <person name="Li Z."/>
            <person name="Van de Peer Y."/>
            <person name="Mizrachi E."/>
        </authorList>
    </citation>
    <scope>NUCLEOTIDE SEQUENCE</scope>
    <source>
        <tissue evidence="2">Young leaves</tissue>
    </source>
</reference>
<name>A0A9Q0KBE8_9MAGN</name>
<feature type="compositionally biased region" description="Basic and acidic residues" evidence="1">
    <location>
        <begin position="1"/>
        <end position="22"/>
    </location>
</feature>
<gene>
    <name evidence="2" type="ORF">NE237_019189</name>
</gene>
<dbReference type="EMBL" id="JAMYWD010000007">
    <property type="protein sequence ID" value="KAJ4967340.1"/>
    <property type="molecule type" value="Genomic_DNA"/>
</dbReference>
<dbReference type="Proteomes" id="UP001141806">
    <property type="component" value="Unassembled WGS sequence"/>
</dbReference>
<feature type="region of interest" description="Disordered" evidence="1">
    <location>
        <begin position="112"/>
        <end position="135"/>
    </location>
</feature>
<evidence type="ECO:0000313" key="3">
    <source>
        <dbReference type="Proteomes" id="UP001141806"/>
    </source>
</evidence>
<protein>
    <submittedName>
        <fullName evidence="2">Uncharacterized protein</fullName>
    </submittedName>
</protein>
<evidence type="ECO:0000313" key="2">
    <source>
        <dbReference type="EMBL" id="KAJ4967340.1"/>
    </source>
</evidence>
<dbReference type="AlphaFoldDB" id="A0A9Q0KBE8"/>
<accession>A0A9Q0KBE8</accession>
<evidence type="ECO:0000256" key="1">
    <source>
        <dbReference type="SAM" id="MobiDB-lite"/>
    </source>
</evidence>
<organism evidence="2 3">
    <name type="scientific">Protea cynaroides</name>
    <dbReference type="NCBI Taxonomy" id="273540"/>
    <lineage>
        <taxon>Eukaryota</taxon>
        <taxon>Viridiplantae</taxon>
        <taxon>Streptophyta</taxon>
        <taxon>Embryophyta</taxon>
        <taxon>Tracheophyta</taxon>
        <taxon>Spermatophyta</taxon>
        <taxon>Magnoliopsida</taxon>
        <taxon>Proteales</taxon>
        <taxon>Proteaceae</taxon>
        <taxon>Protea</taxon>
    </lineage>
</organism>
<feature type="compositionally biased region" description="Polar residues" evidence="1">
    <location>
        <begin position="119"/>
        <end position="135"/>
    </location>
</feature>
<proteinExistence type="predicted"/>
<sequence>MSSLEVDEKACTSCKSTDESHPRTNSWFNDSNGHDEVAATNAGVPILLPRVTVSGTKHDALAATNTEVPMSLSRETLVHEASPKIPSQIISNQQSTSGSRGMSPAIEISESLHSEPKTISRQASQSILADSSQNEHQMVTRAKSGIYKPNPSKVFEGYKKDGWLSVVAAVTRVVFEGLAQWSGARKGVAAQVSFSAGVGPVGKVGVVAIGRRWMGSDVSMGCSSWAVGLAEGFGENRWVEVAQWGDGWAVWSLFGRQFDLERSHVAVIQNLAPNHLCWKGYGGQDIYANRVKCRIRVRVTDHK</sequence>
<keyword evidence="3" id="KW-1185">Reference proteome</keyword>
<feature type="region of interest" description="Disordered" evidence="1">
    <location>
        <begin position="1"/>
        <end position="32"/>
    </location>
</feature>
<comment type="caution">
    <text evidence="2">The sequence shown here is derived from an EMBL/GenBank/DDBJ whole genome shotgun (WGS) entry which is preliminary data.</text>
</comment>